<reference evidence="2 3" key="1">
    <citation type="submission" date="2014-09" db="EMBL/GenBank/DDBJ databases">
        <title>Vibrio maritimus JCM 19235. (C45) whole genome shotgun sequence.</title>
        <authorList>
            <person name="Sawabe T."/>
            <person name="Meirelles P."/>
            <person name="Nakanishi M."/>
            <person name="Sayaka M."/>
            <person name="Hattori M."/>
            <person name="Ohkuma M."/>
        </authorList>
    </citation>
    <scope>NUCLEOTIDE SEQUENCE [LARGE SCALE GENOMIC DNA]</scope>
    <source>
        <strain evidence="3">JCM19235</strain>
    </source>
</reference>
<organism evidence="2 3">
    <name type="scientific">Vibrio maritimus</name>
    <dbReference type="NCBI Taxonomy" id="990268"/>
    <lineage>
        <taxon>Bacteria</taxon>
        <taxon>Pseudomonadati</taxon>
        <taxon>Pseudomonadota</taxon>
        <taxon>Gammaproteobacteria</taxon>
        <taxon>Vibrionales</taxon>
        <taxon>Vibrionaceae</taxon>
        <taxon>Vibrio</taxon>
    </lineage>
</organism>
<evidence type="ECO:0000313" key="3">
    <source>
        <dbReference type="Proteomes" id="UP000029228"/>
    </source>
</evidence>
<keyword evidence="1" id="KW-0812">Transmembrane</keyword>
<accession>A0A090RSR9</accession>
<gene>
    <name evidence="2" type="ORF">JCM19235_6889</name>
</gene>
<evidence type="ECO:0000256" key="1">
    <source>
        <dbReference type="SAM" id="Phobius"/>
    </source>
</evidence>
<proteinExistence type="predicted"/>
<comment type="caution">
    <text evidence="2">The sequence shown here is derived from an EMBL/GenBank/DDBJ whole genome shotgun (WGS) entry which is preliminary data.</text>
</comment>
<dbReference type="Proteomes" id="UP000029228">
    <property type="component" value="Unassembled WGS sequence"/>
</dbReference>
<name>A0A090RSR9_9VIBR</name>
<keyword evidence="1" id="KW-1133">Transmembrane helix</keyword>
<protein>
    <submittedName>
        <fullName evidence="2">Uncharacterized protein</fullName>
    </submittedName>
</protein>
<dbReference type="STRING" id="990268.JCM19235_6889"/>
<dbReference type="EMBL" id="BBMR01000002">
    <property type="protein sequence ID" value="GAL18336.1"/>
    <property type="molecule type" value="Genomic_DNA"/>
</dbReference>
<keyword evidence="3" id="KW-1185">Reference proteome</keyword>
<keyword evidence="1" id="KW-0472">Membrane</keyword>
<sequence length="43" mass="4611">MVSVLNLTCKISLDVQGDSMELALIITFVVAAVVMVKKEMAAK</sequence>
<evidence type="ECO:0000313" key="2">
    <source>
        <dbReference type="EMBL" id="GAL18336.1"/>
    </source>
</evidence>
<dbReference type="AlphaFoldDB" id="A0A090RSR9"/>
<feature type="transmembrane region" description="Helical" evidence="1">
    <location>
        <begin position="20"/>
        <end position="36"/>
    </location>
</feature>